<dbReference type="SUPFAM" id="SSF57756">
    <property type="entry name" value="Retrovirus zinc finger-like domains"/>
    <property type="match status" value="1"/>
</dbReference>
<accession>A0AAU9P6G7</accession>
<evidence type="ECO:0000313" key="4">
    <source>
        <dbReference type="EMBL" id="CAH1445726.1"/>
    </source>
</evidence>
<evidence type="ECO:0000313" key="5">
    <source>
        <dbReference type="Proteomes" id="UP001157418"/>
    </source>
</evidence>
<comment type="caution">
    <text evidence="4">The sequence shown here is derived from an EMBL/GenBank/DDBJ whole genome shotgun (WGS) entry which is preliminary data.</text>
</comment>
<feature type="domain" description="CCHC-type" evidence="3">
    <location>
        <begin position="22"/>
        <end position="37"/>
    </location>
</feature>
<evidence type="ECO:0000256" key="1">
    <source>
        <dbReference type="PROSITE-ProRule" id="PRU00047"/>
    </source>
</evidence>
<reference evidence="4 5" key="1">
    <citation type="submission" date="2022-01" db="EMBL/GenBank/DDBJ databases">
        <authorList>
            <person name="Xiong W."/>
            <person name="Schranz E."/>
        </authorList>
    </citation>
    <scope>NUCLEOTIDE SEQUENCE [LARGE SCALE GENOMIC DNA]</scope>
</reference>
<gene>
    <name evidence="4" type="ORF">LVIROSA_LOCUS31472</name>
</gene>
<organism evidence="4 5">
    <name type="scientific">Lactuca virosa</name>
    <dbReference type="NCBI Taxonomy" id="75947"/>
    <lineage>
        <taxon>Eukaryota</taxon>
        <taxon>Viridiplantae</taxon>
        <taxon>Streptophyta</taxon>
        <taxon>Embryophyta</taxon>
        <taxon>Tracheophyta</taxon>
        <taxon>Spermatophyta</taxon>
        <taxon>Magnoliopsida</taxon>
        <taxon>eudicotyledons</taxon>
        <taxon>Gunneridae</taxon>
        <taxon>Pentapetalae</taxon>
        <taxon>asterids</taxon>
        <taxon>campanulids</taxon>
        <taxon>Asterales</taxon>
        <taxon>Asteraceae</taxon>
        <taxon>Cichorioideae</taxon>
        <taxon>Cichorieae</taxon>
        <taxon>Lactucinae</taxon>
        <taxon>Lactuca</taxon>
    </lineage>
</organism>
<feature type="compositionally biased region" description="Basic and acidic residues" evidence="2">
    <location>
        <begin position="1"/>
        <end position="21"/>
    </location>
</feature>
<evidence type="ECO:0000259" key="3">
    <source>
        <dbReference type="PROSITE" id="PS50158"/>
    </source>
</evidence>
<dbReference type="AlphaFoldDB" id="A0AAU9P6G7"/>
<name>A0AAU9P6G7_9ASTR</name>
<keyword evidence="1" id="KW-0479">Metal-binding</keyword>
<proteinExistence type="predicted"/>
<keyword evidence="1" id="KW-0862">Zinc</keyword>
<feature type="region of interest" description="Disordered" evidence="2">
    <location>
        <begin position="1"/>
        <end position="22"/>
    </location>
</feature>
<dbReference type="Proteomes" id="UP001157418">
    <property type="component" value="Unassembled WGS sequence"/>
</dbReference>
<dbReference type="Gene3D" id="4.10.60.10">
    <property type="entry name" value="Zinc finger, CCHC-type"/>
    <property type="match status" value="1"/>
</dbReference>
<dbReference type="InterPro" id="IPR036875">
    <property type="entry name" value="Znf_CCHC_sf"/>
</dbReference>
<dbReference type="PROSITE" id="PS50158">
    <property type="entry name" value="ZF_CCHC"/>
    <property type="match status" value="1"/>
</dbReference>
<keyword evidence="5" id="KW-1185">Reference proteome</keyword>
<keyword evidence="1" id="KW-0863">Zinc-finger</keyword>
<dbReference type="InterPro" id="IPR001878">
    <property type="entry name" value="Znf_CCHC"/>
</dbReference>
<sequence length="134" mass="15196">MSDSSASKDFDSSKKYEKEGPKCFNCGGAHHFARKCKLKRVDTSKDLEVKYKKLLAFLKRWNIDVKIFVAKVENWVDDEESSDEDKVKDKCLMAHTDATINDEGSNELSSFKANIAKAAKESKMRVGTRHLCIT</sequence>
<dbReference type="GO" id="GO:0008270">
    <property type="term" value="F:zinc ion binding"/>
    <property type="evidence" value="ECO:0007669"/>
    <property type="project" value="UniProtKB-KW"/>
</dbReference>
<evidence type="ECO:0000256" key="2">
    <source>
        <dbReference type="SAM" id="MobiDB-lite"/>
    </source>
</evidence>
<dbReference type="GO" id="GO:0003676">
    <property type="term" value="F:nucleic acid binding"/>
    <property type="evidence" value="ECO:0007669"/>
    <property type="project" value="InterPro"/>
</dbReference>
<protein>
    <recommendedName>
        <fullName evidence="3">CCHC-type domain-containing protein</fullName>
    </recommendedName>
</protein>
<dbReference type="EMBL" id="CAKMRJ010005523">
    <property type="protein sequence ID" value="CAH1445726.1"/>
    <property type="molecule type" value="Genomic_DNA"/>
</dbReference>